<dbReference type="SUPFAM" id="SSF52540">
    <property type="entry name" value="P-loop containing nucleoside triphosphate hydrolases"/>
    <property type="match status" value="1"/>
</dbReference>
<evidence type="ECO:0000256" key="7">
    <source>
        <dbReference type="ARBA" id="ARBA00022989"/>
    </source>
</evidence>
<dbReference type="SMART" id="SM00382">
    <property type="entry name" value="AAA"/>
    <property type="match status" value="1"/>
</dbReference>
<dbReference type="Gene3D" id="1.20.1560.10">
    <property type="entry name" value="ABC transporter type 1, transmembrane domain"/>
    <property type="match status" value="1"/>
</dbReference>
<keyword evidence="3" id="KW-1003">Cell membrane</keyword>
<evidence type="ECO:0000313" key="13">
    <source>
        <dbReference type="Proteomes" id="UP000282323"/>
    </source>
</evidence>
<keyword evidence="7 9" id="KW-1133">Transmembrane helix</keyword>
<dbReference type="GO" id="GO:0005886">
    <property type="term" value="C:plasma membrane"/>
    <property type="evidence" value="ECO:0007669"/>
    <property type="project" value="UniProtKB-SubCell"/>
</dbReference>
<feature type="transmembrane region" description="Helical" evidence="9">
    <location>
        <begin position="284"/>
        <end position="312"/>
    </location>
</feature>
<dbReference type="Pfam" id="PF00005">
    <property type="entry name" value="ABC_tran"/>
    <property type="match status" value="1"/>
</dbReference>
<dbReference type="Pfam" id="PF00664">
    <property type="entry name" value="ABC_membrane"/>
    <property type="match status" value="1"/>
</dbReference>
<keyword evidence="6 12" id="KW-0067">ATP-binding</keyword>
<dbReference type="SUPFAM" id="SSF90123">
    <property type="entry name" value="ABC transporter transmembrane region"/>
    <property type="match status" value="1"/>
</dbReference>
<evidence type="ECO:0000256" key="4">
    <source>
        <dbReference type="ARBA" id="ARBA00022692"/>
    </source>
</evidence>
<evidence type="ECO:0000256" key="5">
    <source>
        <dbReference type="ARBA" id="ARBA00022741"/>
    </source>
</evidence>
<evidence type="ECO:0000256" key="1">
    <source>
        <dbReference type="ARBA" id="ARBA00004651"/>
    </source>
</evidence>
<dbReference type="GO" id="GO:0005524">
    <property type="term" value="F:ATP binding"/>
    <property type="evidence" value="ECO:0007669"/>
    <property type="project" value="UniProtKB-KW"/>
</dbReference>
<dbReference type="PROSITE" id="PS00211">
    <property type="entry name" value="ABC_TRANSPORTER_1"/>
    <property type="match status" value="1"/>
</dbReference>
<keyword evidence="2" id="KW-0813">Transport</keyword>
<reference evidence="12 13" key="1">
    <citation type="submission" date="2018-10" db="EMBL/GenBank/DDBJ databases">
        <title>Natrarchaeobius chitinivorans gen. nov., sp. nov., and Natrarchaeobius haloalkaliphilus sp. nov., alkaliphilic, chitin-utilizing haloarchaea from hypersaline alkaline lakes.</title>
        <authorList>
            <person name="Sorokin D.Y."/>
            <person name="Elcheninov A.G."/>
            <person name="Kostrikina N.A."/>
            <person name="Bale N.J."/>
            <person name="Sinninghe Damste J.S."/>
            <person name="Khijniak T.V."/>
            <person name="Kublanov I.V."/>
            <person name="Toshchakov S.V."/>
        </authorList>
    </citation>
    <scope>NUCLEOTIDE SEQUENCE [LARGE SCALE GENOMIC DNA]</scope>
    <source>
        <strain evidence="12 13">AArcht4T</strain>
    </source>
</reference>
<keyword evidence="8 9" id="KW-0472">Membrane</keyword>
<keyword evidence="13" id="KW-1185">Reference proteome</keyword>
<evidence type="ECO:0000256" key="9">
    <source>
        <dbReference type="SAM" id="Phobius"/>
    </source>
</evidence>
<dbReference type="InterPro" id="IPR036640">
    <property type="entry name" value="ABC1_TM_sf"/>
</dbReference>
<comment type="caution">
    <text evidence="12">The sequence shown here is derived from an EMBL/GenBank/DDBJ whole genome shotgun (WGS) entry which is preliminary data.</text>
</comment>
<dbReference type="InterPro" id="IPR017871">
    <property type="entry name" value="ABC_transporter-like_CS"/>
</dbReference>
<feature type="transmembrane region" description="Helical" evidence="9">
    <location>
        <begin position="75"/>
        <end position="98"/>
    </location>
</feature>
<evidence type="ECO:0000313" key="12">
    <source>
        <dbReference type="EMBL" id="RQG94016.1"/>
    </source>
</evidence>
<evidence type="ECO:0000256" key="3">
    <source>
        <dbReference type="ARBA" id="ARBA00022475"/>
    </source>
</evidence>
<dbReference type="Gene3D" id="3.40.50.300">
    <property type="entry name" value="P-loop containing nucleotide triphosphate hydrolases"/>
    <property type="match status" value="1"/>
</dbReference>
<dbReference type="InterPro" id="IPR027417">
    <property type="entry name" value="P-loop_NTPase"/>
</dbReference>
<feature type="transmembrane region" description="Helical" evidence="9">
    <location>
        <begin position="34"/>
        <end position="55"/>
    </location>
</feature>
<dbReference type="GO" id="GO:0140359">
    <property type="term" value="F:ABC-type transporter activity"/>
    <property type="evidence" value="ECO:0007669"/>
    <property type="project" value="InterPro"/>
</dbReference>
<name>A0A3N6MIW4_NATCH</name>
<dbReference type="InterPro" id="IPR039421">
    <property type="entry name" value="Type_1_exporter"/>
</dbReference>
<feature type="domain" description="ABC transmembrane type-1" evidence="11">
    <location>
        <begin position="31"/>
        <end position="330"/>
    </location>
</feature>
<evidence type="ECO:0000259" key="10">
    <source>
        <dbReference type="PROSITE" id="PS50893"/>
    </source>
</evidence>
<comment type="subcellular location">
    <subcellularLocation>
        <location evidence="1">Cell membrane</location>
        <topology evidence="1">Multi-pass membrane protein</topology>
    </subcellularLocation>
</comment>
<dbReference type="PANTHER" id="PTHR24221">
    <property type="entry name" value="ATP-BINDING CASSETTE SUB-FAMILY B"/>
    <property type="match status" value="1"/>
</dbReference>
<dbReference type="InterPro" id="IPR003593">
    <property type="entry name" value="AAA+_ATPase"/>
</dbReference>
<dbReference type="PANTHER" id="PTHR24221:SF654">
    <property type="entry name" value="ATP-BINDING CASSETTE SUB-FAMILY B MEMBER 6"/>
    <property type="match status" value="1"/>
</dbReference>
<evidence type="ECO:0000259" key="11">
    <source>
        <dbReference type="PROSITE" id="PS50929"/>
    </source>
</evidence>
<dbReference type="EMBL" id="REGA01000011">
    <property type="protein sequence ID" value="RQG94016.1"/>
    <property type="molecule type" value="Genomic_DNA"/>
</dbReference>
<evidence type="ECO:0000256" key="8">
    <source>
        <dbReference type="ARBA" id="ARBA00023136"/>
    </source>
</evidence>
<gene>
    <name evidence="12" type="ORF">EA473_13135</name>
</gene>
<protein>
    <submittedName>
        <fullName evidence="12">ABC transporter ATP-binding protein</fullName>
    </submittedName>
</protein>
<evidence type="ECO:0000256" key="6">
    <source>
        <dbReference type="ARBA" id="ARBA00022840"/>
    </source>
</evidence>
<dbReference type="Proteomes" id="UP000282323">
    <property type="component" value="Unassembled WGS sequence"/>
</dbReference>
<sequence>MTSRTSEPEPSIGEKLDALREVLRYRPKLTATILLLKFVAALFEGIGLTLLLPIIEAAQADGGLAEETSGVAAIFVRAYAVVGVTATLEALLLGLALVMTIRYGTSFLIGWLQASLATTYMAELRRQSYEALLSATVSTIDGQDGDEIMNTIVTETQKSARVIAELLGAIERVFFAAAYAAVALVLSPALTVITVVVLGGVVALTRYVLTPGYAIGDEVAAANEEVQSLTSAAIRGRREVKLFSMVEDLHQRYRRAHDRLVSTRVRLERNQVALGKANQLLNAFVVFALVYVAIEFLTLSFAALGVFLFAMFRLSPLVSQLNNTIYSLDGALPHLVRTRALVDAFERRAEREGGVRLEESITTLEFDRVSFRYESGEDETGLAHRDRADGGGIEDVSLRVDRGETIALVGPSGAGKSTIVSLVSGLYEPDEGRIYADGAALDRIDPDCWYDRVAVVPQRPFLFNETLRYNVAIARPDAAAEEIERACEIARVSTFLSELPDGLETEVGDDGVRLSGGQRQRVAIARALLSNADVLVFDEATSELDSPTEEAILEGIKAMSREYATVVVGHWLSTVRDADRIYTIVDGRVVESGTHRDLIDADSEYAALYGSQLGAAGSRR</sequence>
<dbReference type="PROSITE" id="PS50893">
    <property type="entry name" value="ABC_TRANSPORTER_2"/>
    <property type="match status" value="1"/>
</dbReference>
<dbReference type="FunFam" id="3.40.50.300:FF:000221">
    <property type="entry name" value="Multidrug ABC transporter ATP-binding protein"/>
    <property type="match status" value="1"/>
</dbReference>
<keyword evidence="5" id="KW-0547">Nucleotide-binding</keyword>
<dbReference type="PROSITE" id="PS50929">
    <property type="entry name" value="ABC_TM1F"/>
    <property type="match status" value="1"/>
</dbReference>
<dbReference type="AlphaFoldDB" id="A0A3N6MIW4"/>
<evidence type="ECO:0000256" key="2">
    <source>
        <dbReference type="ARBA" id="ARBA00022448"/>
    </source>
</evidence>
<dbReference type="GO" id="GO:0016887">
    <property type="term" value="F:ATP hydrolysis activity"/>
    <property type="evidence" value="ECO:0007669"/>
    <property type="project" value="InterPro"/>
</dbReference>
<organism evidence="12 13">
    <name type="scientific">Natrarchaeobius chitinivorans</name>
    <dbReference type="NCBI Taxonomy" id="1679083"/>
    <lineage>
        <taxon>Archaea</taxon>
        <taxon>Methanobacteriati</taxon>
        <taxon>Methanobacteriota</taxon>
        <taxon>Stenosarchaea group</taxon>
        <taxon>Halobacteria</taxon>
        <taxon>Halobacteriales</taxon>
        <taxon>Natrialbaceae</taxon>
        <taxon>Natrarchaeobius</taxon>
    </lineage>
</organism>
<accession>A0A3N6MIW4</accession>
<dbReference type="InterPro" id="IPR011527">
    <property type="entry name" value="ABC1_TM_dom"/>
</dbReference>
<feature type="domain" description="ABC transporter" evidence="10">
    <location>
        <begin position="364"/>
        <end position="611"/>
    </location>
</feature>
<keyword evidence="4 9" id="KW-0812">Transmembrane</keyword>
<dbReference type="OrthoDB" id="121502at2157"/>
<dbReference type="GO" id="GO:0034040">
    <property type="term" value="F:ATPase-coupled lipid transmembrane transporter activity"/>
    <property type="evidence" value="ECO:0007669"/>
    <property type="project" value="TreeGrafter"/>
</dbReference>
<feature type="transmembrane region" description="Helical" evidence="9">
    <location>
        <begin position="173"/>
        <end position="204"/>
    </location>
</feature>
<dbReference type="RefSeq" id="WP_124196067.1">
    <property type="nucleotide sequence ID" value="NZ_REGA01000011.1"/>
</dbReference>
<dbReference type="InterPro" id="IPR003439">
    <property type="entry name" value="ABC_transporter-like_ATP-bd"/>
</dbReference>
<proteinExistence type="predicted"/>